<protein>
    <recommendedName>
        <fullName evidence="13">tRNA-cytidine(32) 2-sulfurtransferase</fullName>
        <ecNumber evidence="13">2.8.1.-</ecNumber>
    </recommendedName>
    <alternativeName>
        <fullName evidence="13">Two-thiocytidine biosynthesis protein A</fullName>
    </alternativeName>
    <alternativeName>
        <fullName evidence="13">tRNA 2-thiocytidine biosynthesis protein TtcA</fullName>
    </alternativeName>
</protein>
<evidence type="ECO:0000259" key="14">
    <source>
        <dbReference type="Pfam" id="PF01171"/>
    </source>
</evidence>
<evidence type="ECO:0000256" key="12">
    <source>
        <dbReference type="ARBA" id="ARBA00023014"/>
    </source>
</evidence>
<keyword evidence="8 13" id="KW-0067">ATP-binding</keyword>
<dbReference type="EMBL" id="JACHWZ010000011">
    <property type="protein sequence ID" value="MBB3061844.1"/>
    <property type="molecule type" value="Genomic_DNA"/>
</dbReference>
<gene>
    <name evidence="13" type="primary">ttcA</name>
    <name evidence="15" type="ORF">FHS09_002684</name>
</gene>
<evidence type="ECO:0000256" key="13">
    <source>
        <dbReference type="HAMAP-Rule" id="MF_01850"/>
    </source>
</evidence>
<keyword evidence="4 13" id="KW-0808">Transferase</keyword>
<dbReference type="GO" id="GO:0005524">
    <property type="term" value="F:ATP binding"/>
    <property type="evidence" value="ECO:0007669"/>
    <property type="project" value="UniProtKB-UniRule"/>
</dbReference>
<keyword evidence="16" id="KW-1185">Reference proteome</keyword>
<comment type="cofactor">
    <cofactor evidence="13">
        <name>Mg(2+)</name>
        <dbReference type="ChEBI" id="CHEBI:18420"/>
    </cofactor>
</comment>
<dbReference type="InterPro" id="IPR011063">
    <property type="entry name" value="TilS/TtcA_N"/>
</dbReference>
<dbReference type="PANTHER" id="PTHR43686">
    <property type="entry name" value="SULFURTRANSFERASE-RELATED"/>
    <property type="match status" value="1"/>
</dbReference>
<dbReference type="NCBIfam" id="NF007972">
    <property type="entry name" value="PRK10696.1"/>
    <property type="match status" value="1"/>
</dbReference>
<dbReference type="CDD" id="cd24138">
    <property type="entry name" value="TtcA-like"/>
    <property type="match status" value="1"/>
</dbReference>
<dbReference type="SUPFAM" id="SSF52402">
    <property type="entry name" value="Adenine nucleotide alpha hydrolases-like"/>
    <property type="match status" value="1"/>
</dbReference>
<keyword evidence="11 13" id="KW-0408">Iron</keyword>
<dbReference type="GO" id="GO:0000287">
    <property type="term" value="F:magnesium ion binding"/>
    <property type="evidence" value="ECO:0007669"/>
    <property type="project" value="UniProtKB-UniRule"/>
</dbReference>
<dbReference type="Proteomes" id="UP000535937">
    <property type="component" value="Unassembled WGS sequence"/>
</dbReference>
<dbReference type="PIRSF" id="PIRSF004976">
    <property type="entry name" value="ATPase_YdaO"/>
    <property type="match status" value="1"/>
</dbReference>
<keyword evidence="1 13" id="KW-0004">4Fe-4S</keyword>
<evidence type="ECO:0000256" key="1">
    <source>
        <dbReference type="ARBA" id="ARBA00022485"/>
    </source>
</evidence>
<comment type="subunit">
    <text evidence="13">Homodimer.</text>
</comment>
<dbReference type="InterPro" id="IPR012089">
    <property type="entry name" value="tRNA_Cyd_32_2_STrfase"/>
</dbReference>
<keyword evidence="3 13" id="KW-0820">tRNA-binding</keyword>
<proteinExistence type="inferred from homology"/>
<evidence type="ECO:0000256" key="10">
    <source>
        <dbReference type="ARBA" id="ARBA00022884"/>
    </source>
</evidence>
<evidence type="ECO:0000256" key="2">
    <source>
        <dbReference type="ARBA" id="ARBA00022490"/>
    </source>
</evidence>
<dbReference type="PANTHER" id="PTHR43686:SF1">
    <property type="entry name" value="AMINOTRAN_5 DOMAIN-CONTAINING PROTEIN"/>
    <property type="match status" value="1"/>
</dbReference>
<evidence type="ECO:0000256" key="11">
    <source>
        <dbReference type="ARBA" id="ARBA00023004"/>
    </source>
</evidence>
<feature type="short sequence motif" description="PP-loop motif" evidence="13">
    <location>
        <begin position="45"/>
        <end position="50"/>
    </location>
</feature>
<evidence type="ECO:0000256" key="9">
    <source>
        <dbReference type="ARBA" id="ARBA00022842"/>
    </source>
</evidence>
<comment type="pathway">
    <text evidence="13">tRNA modification.</text>
</comment>
<dbReference type="GO" id="GO:0000049">
    <property type="term" value="F:tRNA binding"/>
    <property type="evidence" value="ECO:0007669"/>
    <property type="project" value="UniProtKB-KW"/>
</dbReference>
<feature type="domain" description="tRNA(Ile)-lysidine/2-thiocytidine synthase N-terminal" evidence="14">
    <location>
        <begin position="40"/>
        <end position="199"/>
    </location>
</feature>
<comment type="subcellular location">
    <subcellularLocation>
        <location evidence="13">Cytoplasm</location>
    </subcellularLocation>
</comment>
<dbReference type="GO" id="GO:0016783">
    <property type="term" value="F:sulfurtransferase activity"/>
    <property type="evidence" value="ECO:0007669"/>
    <property type="project" value="UniProtKB-UniRule"/>
</dbReference>
<keyword evidence="12 13" id="KW-0411">Iron-sulfur</keyword>
<feature type="binding site" evidence="13">
    <location>
        <position position="211"/>
    </location>
    <ligand>
        <name>[4Fe-4S] cluster</name>
        <dbReference type="ChEBI" id="CHEBI:49883"/>
    </ligand>
</feature>
<organism evidence="15 16">
    <name type="scientific">Microbulbifer rhizosphaerae</name>
    <dbReference type="NCBI Taxonomy" id="1562603"/>
    <lineage>
        <taxon>Bacteria</taxon>
        <taxon>Pseudomonadati</taxon>
        <taxon>Pseudomonadota</taxon>
        <taxon>Gammaproteobacteria</taxon>
        <taxon>Cellvibrionales</taxon>
        <taxon>Microbulbiferaceae</taxon>
        <taxon>Microbulbifer</taxon>
    </lineage>
</organism>
<keyword evidence="2 13" id="KW-0963">Cytoplasm</keyword>
<sequence length="304" mass="34782">MTDLENRRERLEFNKLQKRLRRNVGRAIADFNMIEEGDRIMVCLSGGKDSYAMLDILLNLQKTAPVRFELVAVNMDQKQPGFPEHVLPEYLQSLGVPYHIVEKDTYSVVKEVVPEGKTTCGLCSRLRRGTLYGFAEEIGATKVALGHHKDDIVETLFLNMFYGGRLKAMPPKLRADDGRNIVIRPLAYCREEDLERFAGYKAFPIIPCNLCGSQENLQRQAIKQMLREWDRKSPGRTENIFSALTRVSPSQLADRDLYDFESLELDRSMPAAGGKGDYPLERQIHSWVPDEEVDEPRYIDALNL</sequence>
<keyword evidence="6 13" id="KW-0479">Metal-binding</keyword>
<comment type="function">
    <text evidence="13">Catalyzes the ATP-dependent 2-thiolation of cytidine in position 32 of tRNA, to form 2-thiocytidine (s(2)C32). The sulfur atoms are provided by the cysteine/cysteine desulfurase (IscS) system.</text>
</comment>
<evidence type="ECO:0000256" key="6">
    <source>
        <dbReference type="ARBA" id="ARBA00022723"/>
    </source>
</evidence>
<feature type="binding site" evidence="13">
    <location>
        <position position="123"/>
    </location>
    <ligand>
        <name>[4Fe-4S] cluster</name>
        <dbReference type="ChEBI" id="CHEBI:49883"/>
    </ligand>
</feature>
<dbReference type="AlphaFoldDB" id="A0A7W4ZAY1"/>
<evidence type="ECO:0000313" key="15">
    <source>
        <dbReference type="EMBL" id="MBB3061844.1"/>
    </source>
</evidence>
<comment type="cofactor">
    <cofactor evidence="13">
        <name>[4Fe-4S] cluster</name>
        <dbReference type="ChEBI" id="CHEBI:49883"/>
    </cofactor>
    <text evidence="13">Binds 1 [4Fe-4S] cluster per subunit. The cluster is chelated by three Cys residues, the fourth Fe has a free coordination site that may bind a sulfur atom transferred from the persulfide of IscS.</text>
</comment>
<evidence type="ECO:0000256" key="4">
    <source>
        <dbReference type="ARBA" id="ARBA00022679"/>
    </source>
</evidence>
<comment type="similarity">
    <text evidence="13">Belongs to the TtcA family.</text>
</comment>
<comment type="catalytic activity">
    <reaction evidence="13">
        <text>cytidine(32) in tRNA + S-sulfanyl-L-cysteinyl-[cysteine desulfurase] + AH2 + ATP = 2-thiocytidine(32) in tRNA + L-cysteinyl-[cysteine desulfurase] + A + AMP + diphosphate + H(+)</text>
        <dbReference type="Rhea" id="RHEA:57048"/>
        <dbReference type="Rhea" id="RHEA-COMP:10288"/>
        <dbReference type="Rhea" id="RHEA-COMP:12157"/>
        <dbReference type="Rhea" id="RHEA-COMP:12158"/>
        <dbReference type="Rhea" id="RHEA-COMP:14821"/>
        <dbReference type="ChEBI" id="CHEBI:13193"/>
        <dbReference type="ChEBI" id="CHEBI:15378"/>
        <dbReference type="ChEBI" id="CHEBI:17499"/>
        <dbReference type="ChEBI" id="CHEBI:29950"/>
        <dbReference type="ChEBI" id="CHEBI:30616"/>
        <dbReference type="ChEBI" id="CHEBI:33019"/>
        <dbReference type="ChEBI" id="CHEBI:61963"/>
        <dbReference type="ChEBI" id="CHEBI:82748"/>
        <dbReference type="ChEBI" id="CHEBI:141453"/>
        <dbReference type="ChEBI" id="CHEBI:456215"/>
    </reaction>
</comment>
<dbReference type="EC" id="2.8.1.-" evidence="13"/>
<keyword evidence="7 13" id="KW-0547">Nucleotide-binding</keyword>
<accession>A0A7W4ZAY1</accession>
<dbReference type="HAMAP" id="MF_01850">
    <property type="entry name" value="TtcA"/>
    <property type="match status" value="1"/>
</dbReference>
<evidence type="ECO:0000313" key="16">
    <source>
        <dbReference type="Proteomes" id="UP000535937"/>
    </source>
</evidence>
<evidence type="ECO:0000256" key="3">
    <source>
        <dbReference type="ARBA" id="ARBA00022555"/>
    </source>
</evidence>
<dbReference type="InterPro" id="IPR014729">
    <property type="entry name" value="Rossmann-like_a/b/a_fold"/>
</dbReference>
<keyword evidence="5 13" id="KW-0819">tRNA processing</keyword>
<evidence type="ECO:0000256" key="8">
    <source>
        <dbReference type="ARBA" id="ARBA00022840"/>
    </source>
</evidence>
<dbReference type="RefSeq" id="WP_183460595.1">
    <property type="nucleotide sequence ID" value="NZ_JACHWZ010000011.1"/>
</dbReference>
<dbReference type="Pfam" id="PF01171">
    <property type="entry name" value="ATP_bind_3"/>
    <property type="match status" value="1"/>
</dbReference>
<evidence type="ECO:0000256" key="5">
    <source>
        <dbReference type="ARBA" id="ARBA00022694"/>
    </source>
</evidence>
<evidence type="ECO:0000256" key="7">
    <source>
        <dbReference type="ARBA" id="ARBA00022741"/>
    </source>
</evidence>
<reference evidence="15 16" key="1">
    <citation type="submission" date="2020-08" db="EMBL/GenBank/DDBJ databases">
        <title>Genomic Encyclopedia of Type Strains, Phase III (KMG-III): the genomes of soil and plant-associated and newly described type strains.</title>
        <authorList>
            <person name="Whitman W."/>
        </authorList>
    </citation>
    <scope>NUCLEOTIDE SEQUENCE [LARGE SCALE GENOMIC DNA]</scope>
    <source>
        <strain evidence="15 16">CECT 8799</strain>
    </source>
</reference>
<dbReference type="GO" id="GO:0005737">
    <property type="term" value="C:cytoplasm"/>
    <property type="evidence" value="ECO:0007669"/>
    <property type="project" value="UniProtKB-SubCell"/>
</dbReference>
<keyword evidence="10 13" id="KW-0694">RNA-binding</keyword>
<dbReference type="InterPro" id="IPR035107">
    <property type="entry name" value="tRNA_thiolation_TtcA_Ctu1"/>
</dbReference>
<name>A0A7W4ZAY1_9GAMM</name>
<comment type="caution">
    <text evidence="15">The sequence shown here is derived from an EMBL/GenBank/DDBJ whole genome shotgun (WGS) entry which is preliminary data.</text>
</comment>
<feature type="binding site" evidence="13">
    <location>
        <position position="120"/>
    </location>
    <ligand>
        <name>[4Fe-4S] cluster</name>
        <dbReference type="ChEBI" id="CHEBI:49883"/>
    </ligand>
</feature>
<dbReference type="Gene3D" id="3.40.50.620">
    <property type="entry name" value="HUPs"/>
    <property type="match status" value="1"/>
</dbReference>
<keyword evidence="9 13" id="KW-0460">Magnesium</keyword>
<dbReference type="GO" id="GO:0051539">
    <property type="term" value="F:4 iron, 4 sulfur cluster binding"/>
    <property type="evidence" value="ECO:0007669"/>
    <property type="project" value="UniProtKB-UniRule"/>
</dbReference>
<dbReference type="GO" id="GO:0034227">
    <property type="term" value="P:tRNA thio-modification"/>
    <property type="evidence" value="ECO:0007669"/>
    <property type="project" value="UniProtKB-UniRule"/>
</dbReference>
<comment type="miscellaneous">
    <text evidence="13">The thiolation reaction likely consists of two steps: a first activation step by ATP to form an adenylated intermediate of the target base of tRNA, and a second nucleophilic substitution step of the sulfur (S) atom supplied by the hydrosulfide attached to the Fe-S cluster.</text>
</comment>